<keyword evidence="13" id="KW-1185">Reference proteome</keyword>
<dbReference type="InterPro" id="IPR050457">
    <property type="entry name" value="ZnFinger_BTB_dom_contain"/>
</dbReference>
<name>A0AAV6GP09_9TELE</name>
<dbReference type="GO" id="GO:0000981">
    <property type="term" value="F:DNA-binding transcription factor activity, RNA polymerase II-specific"/>
    <property type="evidence" value="ECO:0007669"/>
    <property type="project" value="TreeGrafter"/>
</dbReference>
<feature type="compositionally biased region" description="Basic and acidic residues" evidence="10">
    <location>
        <begin position="180"/>
        <end position="190"/>
    </location>
</feature>
<evidence type="ECO:0000256" key="9">
    <source>
        <dbReference type="ARBA" id="ARBA00023242"/>
    </source>
</evidence>
<dbReference type="GO" id="GO:0000978">
    <property type="term" value="F:RNA polymerase II cis-regulatory region sequence-specific DNA binding"/>
    <property type="evidence" value="ECO:0007669"/>
    <property type="project" value="TreeGrafter"/>
</dbReference>
<dbReference type="EMBL" id="JADWDJ010000008">
    <property type="protein sequence ID" value="KAG5276918.1"/>
    <property type="molecule type" value="Genomic_DNA"/>
</dbReference>
<evidence type="ECO:0000256" key="1">
    <source>
        <dbReference type="ARBA" id="ARBA00004123"/>
    </source>
</evidence>
<dbReference type="GO" id="GO:0008270">
    <property type="term" value="F:zinc ion binding"/>
    <property type="evidence" value="ECO:0007669"/>
    <property type="project" value="UniProtKB-KW"/>
</dbReference>
<protein>
    <recommendedName>
        <fullName evidence="11">BTB domain-containing protein</fullName>
    </recommendedName>
</protein>
<gene>
    <name evidence="12" type="ORF">AALO_G00111330</name>
</gene>
<keyword evidence="2" id="KW-0479">Metal-binding</keyword>
<evidence type="ECO:0000256" key="7">
    <source>
        <dbReference type="ARBA" id="ARBA00023125"/>
    </source>
</evidence>
<dbReference type="GO" id="GO:0005634">
    <property type="term" value="C:nucleus"/>
    <property type="evidence" value="ECO:0007669"/>
    <property type="project" value="UniProtKB-SubCell"/>
</dbReference>
<feature type="compositionally biased region" description="Basic and acidic residues" evidence="10">
    <location>
        <begin position="135"/>
        <end position="146"/>
    </location>
</feature>
<proteinExistence type="predicted"/>
<keyword evidence="3" id="KW-0677">Repeat</keyword>
<dbReference type="InterPro" id="IPR000210">
    <property type="entry name" value="BTB/POZ_dom"/>
</dbReference>
<evidence type="ECO:0000313" key="13">
    <source>
        <dbReference type="Proteomes" id="UP000823561"/>
    </source>
</evidence>
<evidence type="ECO:0000256" key="2">
    <source>
        <dbReference type="ARBA" id="ARBA00022723"/>
    </source>
</evidence>
<evidence type="ECO:0000256" key="8">
    <source>
        <dbReference type="ARBA" id="ARBA00023163"/>
    </source>
</evidence>
<keyword evidence="9" id="KW-0539">Nucleus</keyword>
<evidence type="ECO:0000256" key="5">
    <source>
        <dbReference type="ARBA" id="ARBA00022833"/>
    </source>
</evidence>
<feature type="region of interest" description="Disordered" evidence="10">
    <location>
        <begin position="135"/>
        <end position="190"/>
    </location>
</feature>
<dbReference type="PROSITE" id="PS50097">
    <property type="entry name" value="BTB"/>
    <property type="match status" value="1"/>
</dbReference>
<dbReference type="AlphaFoldDB" id="A0AAV6GP09"/>
<keyword evidence="7" id="KW-0238">DNA-binding</keyword>
<keyword evidence="8" id="KW-0804">Transcription</keyword>
<reference evidence="12" key="1">
    <citation type="submission" date="2020-10" db="EMBL/GenBank/DDBJ databases">
        <title>Chromosome-scale genome assembly of the Allis shad, Alosa alosa.</title>
        <authorList>
            <person name="Margot Z."/>
            <person name="Christophe K."/>
            <person name="Cabau C."/>
            <person name="Louis A."/>
            <person name="Berthelot C."/>
            <person name="Parey E."/>
            <person name="Roest Crollius H."/>
            <person name="Montfort J."/>
            <person name="Robinson-Rechavi M."/>
            <person name="Bucao C."/>
            <person name="Bouchez O."/>
            <person name="Gislard M."/>
            <person name="Lluch J."/>
            <person name="Milhes M."/>
            <person name="Lampietro C."/>
            <person name="Lopez Roques C."/>
            <person name="Donnadieu C."/>
            <person name="Braasch I."/>
            <person name="Desvignes T."/>
            <person name="Postlethwait J."/>
            <person name="Bobe J."/>
            <person name="Guiguen Y."/>
        </authorList>
    </citation>
    <scope>NUCLEOTIDE SEQUENCE</scope>
    <source>
        <strain evidence="12">M-15738</strain>
        <tissue evidence="12">Blood</tissue>
    </source>
</reference>
<dbReference type="SUPFAM" id="SSF54695">
    <property type="entry name" value="POZ domain"/>
    <property type="match status" value="1"/>
</dbReference>
<dbReference type="PANTHER" id="PTHR46105">
    <property type="entry name" value="AGAP004733-PA"/>
    <property type="match status" value="1"/>
</dbReference>
<dbReference type="Gene3D" id="3.30.710.10">
    <property type="entry name" value="Potassium Channel Kv1.1, Chain A"/>
    <property type="match status" value="1"/>
</dbReference>
<evidence type="ECO:0000313" key="12">
    <source>
        <dbReference type="EMBL" id="KAG5276918.1"/>
    </source>
</evidence>
<feature type="domain" description="BTB" evidence="11">
    <location>
        <begin position="31"/>
        <end position="99"/>
    </location>
</feature>
<evidence type="ECO:0000259" key="11">
    <source>
        <dbReference type="PROSITE" id="PS50097"/>
    </source>
</evidence>
<evidence type="ECO:0000256" key="10">
    <source>
        <dbReference type="SAM" id="MobiDB-lite"/>
    </source>
</evidence>
<dbReference type="PANTHER" id="PTHR46105:SF5">
    <property type="entry name" value="ZINC FINGER AND BTB DOMAIN-CONTAINING PROTEIN 44 ISOFORM X1"/>
    <property type="match status" value="1"/>
</dbReference>
<sequence>MSHEKVQIISLSHHQTLLEEMHQLRNLGHLCDITVQVDHKGDMREFEAHQVVLAASSGYFKSILVAEESVKKALLCDVPTAVFDAFLQYVYTGQIEVERPMIHNIFKMAELLECVDLVDACKAVSGLTVANDTERLHPDDLTEPKSYETTSPTTRGRKSTQSKQATSKSSKDPPVSTGLEKTHTEEEKER</sequence>
<comment type="caution">
    <text evidence="12">The sequence shown here is derived from an EMBL/GenBank/DDBJ whole genome shotgun (WGS) entry which is preliminary data.</text>
</comment>
<keyword evidence="4" id="KW-0863">Zinc-finger</keyword>
<comment type="subcellular location">
    <subcellularLocation>
        <location evidence="1">Nucleus</location>
    </subcellularLocation>
</comment>
<organism evidence="12 13">
    <name type="scientific">Alosa alosa</name>
    <name type="common">allis shad</name>
    <dbReference type="NCBI Taxonomy" id="278164"/>
    <lineage>
        <taxon>Eukaryota</taxon>
        <taxon>Metazoa</taxon>
        <taxon>Chordata</taxon>
        <taxon>Craniata</taxon>
        <taxon>Vertebrata</taxon>
        <taxon>Euteleostomi</taxon>
        <taxon>Actinopterygii</taxon>
        <taxon>Neopterygii</taxon>
        <taxon>Teleostei</taxon>
        <taxon>Clupei</taxon>
        <taxon>Clupeiformes</taxon>
        <taxon>Clupeoidei</taxon>
        <taxon>Clupeidae</taxon>
        <taxon>Alosa</taxon>
    </lineage>
</organism>
<keyword evidence="6" id="KW-0805">Transcription regulation</keyword>
<dbReference type="Proteomes" id="UP000823561">
    <property type="component" value="Chromosome 8"/>
</dbReference>
<evidence type="ECO:0000256" key="3">
    <source>
        <dbReference type="ARBA" id="ARBA00022737"/>
    </source>
</evidence>
<accession>A0AAV6GP09</accession>
<keyword evidence="5" id="KW-0862">Zinc</keyword>
<dbReference type="Pfam" id="PF00651">
    <property type="entry name" value="BTB"/>
    <property type="match status" value="1"/>
</dbReference>
<dbReference type="InterPro" id="IPR011333">
    <property type="entry name" value="SKP1/BTB/POZ_sf"/>
</dbReference>
<evidence type="ECO:0000256" key="4">
    <source>
        <dbReference type="ARBA" id="ARBA00022771"/>
    </source>
</evidence>
<evidence type="ECO:0000256" key="6">
    <source>
        <dbReference type="ARBA" id="ARBA00023015"/>
    </source>
</evidence>
<dbReference type="SMART" id="SM00225">
    <property type="entry name" value="BTB"/>
    <property type="match status" value="1"/>
</dbReference>